<dbReference type="Proteomes" id="UP000075880">
    <property type="component" value="Unassembled WGS sequence"/>
</dbReference>
<proteinExistence type="predicted"/>
<keyword evidence="2" id="KW-1185">Reference proteome</keyword>
<name>A0AAG5D2E7_ANOAO</name>
<organism evidence="1 2">
    <name type="scientific">Anopheles atroparvus</name>
    <name type="common">European mosquito</name>
    <dbReference type="NCBI Taxonomy" id="41427"/>
    <lineage>
        <taxon>Eukaryota</taxon>
        <taxon>Metazoa</taxon>
        <taxon>Ecdysozoa</taxon>
        <taxon>Arthropoda</taxon>
        <taxon>Hexapoda</taxon>
        <taxon>Insecta</taxon>
        <taxon>Pterygota</taxon>
        <taxon>Neoptera</taxon>
        <taxon>Endopterygota</taxon>
        <taxon>Diptera</taxon>
        <taxon>Nematocera</taxon>
        <taxon>Culicoidea</taxon>
        <taxon>Culicidae</taxon>
        <taxon>Anophelinae</taxon>
        <taxon>Anopheles</taxon>
    </lineage>
</organism>
<accession>A0AAG5D2E7</accession>
<dbReference type="AlphaFoldDB" id="A0AAG5D2E7"/>
<sequence>MNIDAAGVGSNGTRIMLNAIRHRFSVARSPTEAVEAIGSGWALRLGRPFVSSEEWWEIVLPVKVNLDFDQSGVSYVINLKAHNPRRFRLPMK</sequence>
<evidence type="ECO:0000313" key="2">
    <source>
        <dbReference type="Proteomes" id="UP000075880"/>
    </source>
</evidence>
<protein>
    <submittedName>
        <fullName evidence="1">Uncharacterized protein</fullName>
    </submittedName>
</protein>
<dbReference type="EnsemblMetazoa" id="ENSAATROPT005475">
    <property type="protein sequence ID" value="ENSAATROPP005064"/>
    <property type="gene ID" value="ENSAATROPG004402"/>
</dbReference>
<reference evidence="1" key="1">
    <citation type="submission" date="2024-04" db="UniProtKB">
        <authorList>
            <consortium name="EnsemblMetazoa"/>
        </authorList>
    </citation>
    <scope>IDENTIFICATION</scope>
    <source>
        <strain evidence="1">EBRO</strain>
    </source>
</reference>
<evidence type="ECO:0000313" key="1">
    <source>
        <dbReference type="EnsemblMetazoa" id="ENSAATROPP005064"/>
    </source>
</evidence>